<dbReference type="PANTHER" id="PTHR11735:SF11">
    <property type="entry name" value="TRNA THREONYLCARBAMOYLADENOSINE BIOSYNTHESIS PROTEIN TSAB"/>
    <property type="match status" value="1"/>
</dbReference>
<sequence length="232" mass="24774">MLILAIDSSATASVTLGKISSTVAGSEVEIIAHRETQDTRSHAEVMSAFVRDVLAEAQVSSQDIDAIITGTGPGPFTGLRAGIVTARTLSFAWGVPLYGLMSLYSIAENAWQDANERNYTEFLVAADARRREIYSATFAQHEAGYQLVDGPNVGAAADAPALPAYGFGAGLYREQVDAVEEFDSLHANSRGLLKAAARIGLTNLSTDTQALYLRESDAKVPQARKKATHAQR</sequence>
<evidence type="ECO:0000313" key="3">
    <source>
        <dbReference type="Proteomes" id="UP000516404"/>
    </source>
</evidence>
<organism evidence="2 3">
    <name type="scientific">Rothia terrae</name>
    <dbReference type="NCBI Taxonomy" id="396015"/>
    <lineage>
        <taxon>Bacteria</taxon>
        <taxon>Bacillati</taxon>
        <taxon>Actinomycetota</taxon>
        <taxon>Actinomycetes</taxon>
        <taxon>Micrococcales</taxon>
        <taxon>Micrococcaceae</taxon>
        <taxon>Rothia</taxon>
    </lineage>
</organism>
<dbReference type="GO" id="GO:0016740">
    <property type="term" value="F:transferase activity"/>
    <property type="evidence" value="ECO:0007669"/>
    <property type="project" value="UniProtKB-KW"/>
</dbReference>
<feature type="domain" description="Gcp-like" evidence="1">
    <location>
        <begin position="38"/>
        <end position="141"/>
    </location>
</feature>
<keyword evidence="3" id="KW-1185">Reference proteome</keyword>
<dbReference type="RefSeq" id="WP_190725031.1">
    <property type="nucleotide sequence ID" value="NZ_CP061539.1"/>
</dbReference>
<dbReference type="NCBIfam" id="TIGR03725">
    <property type="entry name" value="T6A_YeaZ"/>
    <property type="match status" value="1"/>
</dbReference>
<dbReference type="InterPro" id="IPR022496">
    <property type="entry name" value="T6A_TsaB"/>
</dbReference>
<accession>A0A7H2BFA2</accession>
<dbReference type="Pfam" id="PF00814">
    <property type="entry name" value="TsaD"/>
    <property type="match status" value="1"/>
</dbReference>
<dbReference type="InterPro" id="IPR000905">
    <property type="entry name" value="Gcp-like_dom"/>
</dbReference>
<proteinExistence type="predicted"/>
<dbReference type="AlphaFoldDB" id="A0A7H2BFA2"/>
<protein>
    <submittedName>
        <fullName evidence="2">tRNA (Adenosine(37)-N6)-threonylcarbamoyltransferase complex dimerization subunit type 1 TsaB</fullName>
    </submittedName>
</protein>
<evidence type="ECO:0000313" key="2">
    <source>
        <dbReference type="EMBL" id="QNV38348.1"/>
    </source>
</evidence>
<gene>
    <name evidence="2" type="primary">tsaB</name>
    <name evidence="2" type="ORF">IDM49_03500</name>
</gene>
<dbReference type="KEGG" id="rter:IDM49_03500"/>
<dbReference type="GeneID" id="96623291"/>
<dbReference type="EMBL" id="CP061539">
    <property type="protein sequence ID" value="QNV38348.1"/>
    <property type="molecule type" value="Genomic_DNA"/>
</dbReference>
<name>A0A7H2BFA2_9MICC</name>
<dbReference type="PANTHER" id="PTHR11735">
    <property type="entry name" value="TRNA N6-ADENOSINE THREONYLCARBAMOYLTRANSFERASE"/>
    <property type="match status" value="1"/>
</dbReference>
<dbReference type="Proteomes" id="UP000516404">
    <property type="component" value="Chromosome"/>
</dbReference>
<keyword evidence="2" id="KW-0808">Transferase</keyword>
<dbReference type="SUPFAM" id="SSF53067">
    <property type="entry name" value="Actin-like ATPase domain"/>
    <property type="match status" value="2"/>
</dbReference>
<dbReference type="Gene3D" id="3.30.420.40">
    <property type="match status" value="2"/>
</dbReference>
<evidence type="ECO:0000259" key="1">
    <source>
        <dbReference type="Pfam" id="PF00814"/>
    </source>
</evidence>
<dbReference type="GO" id="GO:0002949">
    <property type="term" value="P:tRNA threonylcarbamoyladenosine modification"/>
    <property type="evidence" value="ECO:0007669"/>
    <property type="project" value="InterPro"/>
</dbReference>
<dbReference type="GO" id="GO:0005829">
    <property type="term" value="C:cytosol"/>
    <property type="evidence" value="ECO:0007669"/>
    <property type="project" value="TreeGrafter"/>
</dbReference>
<reference evidence="2 3" key="1">
    <citation type="submission" date="2020-09" db="EMBL/GenBank/DDBJ databases">
        <title>Investigation of environmental microbes.</title>
        <authorList>
            <person name="Ou Y."/>
            <person name="Kang Q."/>
        </authorList>
    </citation>
    <scope>NUCLEOTIDE SEQUENCE [LARGE SCALE GENOMIC DNA]</scope>
    <source>
        <strain evidence="2 3">KJZ-14</strain>
    </source>
</reference>
<dbReference type="InterPro" id="IPR043129">
    <property type="entry name" value="ATPase_NBD"/>
</dbReference>